<feature type="domain" description="SPOR" evidence="3">
    <location>
        <begin position="727"/>
        <end position="812"/>
    </location>
</feature>
<evidence type="ECO:0000313" key="4">
    <source>
        <dbReference type="EMBL" id="PLW77585.1"/>
    </source>
</evidence>
<feature type="transmembrane region" description="Helical" evidence="2">
    <location>
        <begin position="491"/>
        <end position="512"/>
    </location>
</feature>
<feature type="region of interest" description="Disordered" evidence="1">
    <location>
        <begin position="77"/>
        <end position="240"/>
    </location>
</feature>
<feature type="compositionally biased region" description="Low complexity" evidence="1">
    <location>
        <begin position="148"/>
        <end position="164"/>
    </location>
</feature>
<keyword evidence="2" id="KW-0472">Membrane</keyword>
<dbReference type="EMBL" id="PKUQ01000016">
    <property type="protein sequence ID" value="PLW77585.1"/>
    <property type="molecule type" value="Genomic_DNA"/>
</dbReference>
<dbReference type="Gene3D" id="3.30.70.1070">
    <property type="entry name" value="Sporulation related repeat"/>
    <property type="match status" value="1"/>
</dbReference>
<feature type="compositionally biased region" description="Low complexity" evidence="1">
    <location>
        <begin position="226"/>
        <end position="239"/>
    </location>
</feature>
<dbReference type="AlphaFoldDB" id="A0A2N5XT00"/>
<keyword evidence="2" id="KW-1133">Transmembrane helix</keyword>
<dbReference type="InterPro" id="IPR036680">
    <property type="entry name" value="SPOR-like_sf"/>
</dbReference>
<keyword evidence="5" id="KW-1185">Reference proteome</keyword>
<comment type="caution">
    <text evidence="4">The sequence shown here is derived from an EMBL/GenBank/DDBJ whole genome shotgun (WGS) entry which is preliminary data.</text>
</comment>
<organism evidence="4 5">
    <name type="scientific">Cohaesibacter celericrescens</name>
    <dbReference type="NCBI Taxonomy" id="2067669"/>
    <lineage>
        <taxon>Bacteria</taxon>
        <taxon>Pseudomonadati</taxon>
        <taxon>Pseudomonadota</taxon>
        <taxon>Alphaproteobacteria</taxon>
        <taxon>Hyphomicrobiales</taxon>
        <taxon>Cohaesibacteraceae</taxon>
    </lineage>
</organism>
<feature type="region of interest" description="Disordered" evidence="1">
    <location>
        <begin position="252"/>
        <end position="284"/>
    </location>
</feature>
<dbReference type="OrthoDB" id="7338235at2"/>
<feature type="region of interest" description="Disordered" evidence="1">
    <location>
        <begin position="1"/>
        <end position="40"/>
    </location>
</feature>
<sequence length="812" mass="84138">MSDNNDKKPASTPSGWPAPHEQAREGRGAGQAIEDPLAELDRIVNQDFGLTGQNEGRSASVSSEDLRILEQELIRELRGHQEAEQPVAPQDYGHTQAEPLAPTPVATRAPAPVEAPRPTAAPVPETVADQLSRPHPLAHATHRPAPQALVEPRVEVPAPAVPVATMPTSNATSEPVRKAPSLDDWSNLFDEPAPEASAPATPASMHGEAMATSGSYGQLSRQAGQPPHEAPAVAATPAASEHRYADAAAVDYRAAQTESRERAEATAPAVSASRGPDIRAPETSVSETWNEIIARQTPIVDPSPDYRHVSSATPTASAPREPYVAPSIDRDNYASASVPEVTAPIESDPATDPYAAFNQAPADPYSGYDERSRAAGAAPAVDVSGQGPHYAAPTEHYHDDVRYADPNTASYADPAQPTYEQGYAAEYDAQNGSVGRDDLTANGAYGTYADPGVAYAAAESAPYYQNEDYQTLETEAAIAAAVQPRKSRKGLIAALAVVGVVAVGGLIAWGFGNSGNGGDTAPPLLTADNGPVKETPDDPGGKVIPHQNKTVYDRIDGSESDEGPSNLMPATETPLAMTADGQTPRVISLSGGESNVAQNSSAVAPKQVRTVVVRPDGTIVNTNGAAANETQVASVDTQMLNATPSEQAMTQTFNNGVDGAGNASGLGAQDAQGANGATAPLPRAKPAELVALQAANRTVAAPVVQQTQTAPLVLAPPVPQATAPAATNTSGGYTVQVTSQRSVEQARASFNSIQAQLPSVLGGYQPDIKQADLGARGTYYRVRVGSFADRAGATSFCSQIKAAGGDCLVAQK</sequence>
<evidence type="ECO:0000256" key="2">
    <source>
        <dbReference type="SAM" id="Phobius"/>
    </source>
</evidence>
<dbReference type="RefSeq" id="WP_101533602.1">
    <property type="nucleotide sequence ID" value="NZ_PKUQ01000016.1"/>
</dbReference>
<dbReference type="GO" id="GO:0042834">
    <property type="term" value="F:peptidoglycan binding"/>
    <property type="evidence" value="ECO:0007669"/>
    <property type="project" value="InterPro"/>
</dbReference>
<feature type="region of interest" description="Disordered" evidence="1">
    <location>
        <begin position="300"/>
        <end position="323"/>
    </location>
</feature>
<dbReference type="Proteomes" id="UP000234881">
    <property type="component" value="Unassembled WGS sequence"/>
</dbReference>
<dbReference type="InterPro" id="IPR007730">
    <property type="entry name" value="SPOR-like_dom"/>
</dbReference>
<feature type="compositionally biased region" description="Low complexity" evidence="1">
    <location>
        <begin position="194"/>
        <end position="204"/>
    </location>
</feature>
<keyword evidence="2" id="KW-0812">Transmembrane</keyword>
<proteinExistence type="predicted"/>
<evidence type="ECO:0000313" key="5">
    <source>
        <dbReference type="Proteomes" id="UP000234881"/>
    </source>
</evidence>
<dbReference type="Pfam" id="PF05036">
    <property type="entry name" value="SPOR"/>
    <property type="match status" value="1"/>
</dbReference>
<feature type="compositionally biased region" description="Polar residues" evidence="1">
    <location>
        <begin position="212"/>
        <end position="223"/>
    </location>
</feature>
<feature type="compositionally biased region" description="Low complexity" evidence="1">
    <location>
        <begin position="103"/>
        <end position="112"/>
    </location>
</feature>
<protein>
    <recommendedName>
        <fullName evidence="3">SPOR domain-containing protein</fullName>
    </recommendedName>
</protein>
<evidence type="ECO:0000259" key="3">
    <source>
        <dbReference type="PROSITE" id="PS51724"/>
    </source>
</evidence>
<dbReference type="SUPFAM" id="SSF110997">
    <property type="entry name" value="Sporulation related repeat"/>
    <property type="match status" value="1"/>
</dbReference>
<name>A0A2N5XT00_9HYPH</name>
<dbReference type="PROSITE" id="PS51724">
    <property type="entry name" value="SPOR"/>
    <property type="match status" value="1"/>
</dbReference>
<accession>A0A2N5XT00</accession>
<gene>
    <name evidence="4" type="ORF">C0081_09760</name>
</gene>
<feature type="region of interest" description="Disordered" evidence="1">
    <location>
        <begin position="520"/>
        <end position="546"/>
    </location>
</feature>
<evidence type="ECO:0000256" key="1">
    <source>
        <dbReference type="SAM" id="MobiDB-lite"/>
    </source>
</evidence>
<reference evidence="4 5" key="1">
    <citation type="submission" date="2018-01" db="EMBL/GenBank/DDBJ databases">
        <title>The draft genome sequence of Cohaesibacter sp. H1304.</title>
        <authorList>
            <person name="Wang N.-N."/>
            <person name="Du Z.-J."/>
        </authorList>
    </citation>
    <scope>NUCLEOTIDE SEQUENCE [LARGE SCALE GENOMIC DNA]</scope>
    <source>
        <strain evidence="4 5">H1304</strain>
    </source>
</reference>